<reference evidence="2 3" key="1">
    <citation type="submission" date="2018-10" db="EMBL/GenBank/DDBJ databases">
        <title>Natronolimnobius sp. XQ-INN 246 isolated from Inner Mongolia Autonomous Region of China.</title>
        <authorList>
            <person name="Xue Q."/>
        </authorList>
    </citation>
    <scope>NUCLEOTIDE SEQUENCE [LARGE SCALE GENOMIC DNA]</scope>
    <source>
        <strain evidence="2 3">XQ-INN 246</strain>
    </source>
</reference>
<gene>
    <name evidence="2" type="ORF">D8Y22_05440</name>
</gene>
<dbReference type="Proteomes" id="UP000318864">
    <property type="component" value="Unassembled WGS sequence"/>
</dbReference>
<evidence type="ECO:0000313" key="3">
    <source>
        <dbReference type="Proteomes" id="UP000318864"/>
    </source>
</evidence>
<comment type="caution">
    <text evidence="2">The sequence shown here is derived from an EMBL/GenBank/DDBJ whole genome shotgun (WGS) entry which is preliminary data.</text>
</comment>
<dbReference type="AlphaFoldDB" id="A0A4S3TT99"/>
<sequence length="219" mass="24069">MVWFAGVDVDEVITADPRHLPMGTIGRLITPTVTDDTPLQSDRNSSGKQGVQNTIAPTGATLVPLGDLVLRQLQITPWRLALQTGLIERSTNPDYPLETGVVSMSIAIQNEQPLPCDTPIGYRSIWASNKLPLLLETVVAFRIDRASDKHPLLLETVLGFGHDWTSNKLLLVLETVLGFKVIRASNEQPPPSRDRPCLRHATAVETKSPLARGRRSLET</sequence>
<dbReference type="EMBL" id="RBZW01000015">
    <property type="protein sequence ID" value="THE65828.1"/>
    <property type="molecule type" value="Genomic_DNA"/>
</dbReference>
<protein>
    <submittedName>
        <fullName evidence="2">Uncharacterized protein</fullName>
    </submittedName>
</protein>
<keyword evidence="3" id="KW-1185">Reference proteome</keyword>
<name>A0A4S3TT99_9EURY</name>
<accession>A0A4S3TT99</accession>
<proteinExistence type="predicted"/>
<evidence type="ECO:0000256" key="1">
    <source>
        <dbReference type="SAM" id="MobiDB-lite"/>
    </source>
</evidence>
<organism evidence="2 3">
    <name type="scientific">Salinadaptatus halalkaliphilus</name>
    <dbReference type="NCBI Taxonomy" id="2419781"/>
    <lineage>
        <taxon>Archaea</taxon>
        <taxon>Methanobacteriati</taxon>
        <taxon>Methanobacteriota</taxon>
        <taxon>Stenosarchaea group</taxon>
        <taxon>Halobacteria</taxon>
        <taxon>Halobacteriales</taxon>
        <taxon>Natrialbaceae</taxon>
        <taxon>Salinadaptatus</taxon>
    </lineage>
</organism>
<feature type="region of interest" description="Disordered" evidence="1">
    <location>
        <begin position="31"/>
        <end position="53"/>
    </location>
</feature>
<evidence type="ECO:0000313" key="2">
    <source>
        <dbReference type="EMBL" id="THE65828.1"/>
    </source>
</evidence>